<dbReference type="OrthoDB" id="1072116at2759"/>
<dbReference type="InterPro" id="IPR000916">
    <property type="entry name" value="Bet_v_I/MLP"/>
</dbReference>
<dbReference type="AlphaFoldDB" id="A0A5J5AIS8"/>
<protein>
    <recommendedName>
        <fullName evidence="1">Bet v I/Major latex protein domain-containing protein</fullName>
    </recommendedName>
</protein>
<name>A0A5J5AIS8_9ASTE</name>
<keyword evidence="3" id="KW-1185">Reference proteome</keyword>
<evidence type="ECO:0000313" key="2">
    <source>
        <dbReference type="EMBL" id="KAA8529041.1"/>
    </source>
</evidence>
<dbReference type="EMBL" id="CM018044">
    <property type="protein sequence ID" value="KAA8529041.1"/>
    <property type="molecule type" value="Genomic_DNA"/>
</dbReference>
<feature type="domain" description="Bet v I/Major latex protein" evidence="1">
    <location>
        <begin position="1"/>
        <end position="120"/>
    </location>
</feature>
<dbReference type="InterPro" id="IPR051761">
    <property type="entry name" value="MLP-like_ligand-binding"/>
</dbReference>
<proteinExistence type="predicted"/>
<dbReference type="Proteomes" id="UP000325577">
    <property type="component" value="Linkage Group LG20"/>
</dbReference>
<dbReference type="InterPro" id="IPR023393">
    <property type="entry name" value="START-like_dom_sf"/>
</dbReference>
<dbReference type="SUPFAM" id="SSF55961">
    <property type="entry name" value="Bet v1-like"/>
    <property type="match status" value="1"/>
</dbReference>
<gene>
    <name evidence="2" type="ORF">F0562_033471</name>
</gene>
<dbReference type="Gene3D" id="3.30.530.20">
    <property type="match status" value="1"/>
</dbReference>
<evidence type="ECO:0000313" key="3">
    <source>
        <dbReference type="Proteomes" id="UP000325577"/>
    </source>
</evidence>
<dbReference type="CDD" id="cd07816">
    <property type="entry name" value="Bet_v1-like"/>
    <property type="match status" value="1"/>
</dbReference>
<evidence type="ECO:0000259" key="1">
    <source>
        <dbReference type="SMART" id="SM01037"/>
    </source>
</evidence>
<dbReference type="PANTHER" id="PTHR31907">
    <property type="entry name" value="MLP-LIKE PROTEIN 423"/>
    <property type="match status" value="1"/>
</dbReference>
<dbReference type="GO" id="GO:0006952">
    <property type="term" value="P:defense response"/>
    <property type="evidence" value="ECO:0007669"/>
    <property type="project" value="InterPro"/>
</dbReference>
<organism evidence="2 3">
    <name type="scientific">Nyssa sinensis</name>
    <dbReference type="NCBI Taxonomy" id="561372"/>
    <lineage>
        <taxon>Eukaryota</taxon>
        <taxon>Viridiplantae</taxon>
        <taxon>Streptophyta</taxon>
        <taxon>Embryophyta</taxon>
        <taxon>Tracheophyta</taxon>
        <taxon>Spermatophyta</taxon>
        <taxon>Magnoliopsida</taxon>
        <taxon>eudicotyledons</taxon>
        <taxon>Gunneridae</taxon>
        <taxon>Pentapetalae</taxon>
        <taxon>asterids</taxon>
        <taxon>Cornales</taxon>
        <taxon>Nyssaceae</taxon>
        <taxon>Nyssa</taxon>
    </lineage>
</organism>
<dbReference type="Pfam" id="PF00407">
    <property type="entry name" value="Bet_v_1"/>
    <property type="match status" value="1"/>
</dbReference>
<accession>A0A5J5AIS8</accession>
<dbReference type="SMART" id="SM01037">
    <property type="entry name" value="Bet_v_1"/>
    <property type="match status" value="1"/>
</dbReference>
<sequence>MPKICPGKFQSIEVLEGDGKSVGSVRLWTYIMGNPVIAKDKIDAIDEEKKSISFNLIGGEVTKYYQSFKATLQATSEGNANLVKWTLEYEKANEDVPTPYSHLDFLLAQSRHVDAYLLKA</sequence>
<reference evidence="2 3" key="1">
    <citation type="submission" date="2019-09" db="EMBL/GenBank/DDBJ databases">
        <title>A chromosome-level genome assembly of the Chinese tupelo Nyssa sinensis.</title>
        <authorList>
            <person name="Yang X."/>
            <person name="Kang M."/>
            <person name="Yang Y."/>
            <person name="Xiong H."/>
            <person name="Wang M."/>
            <person name="Zhang Z."/>
            <person name="Wang Z."/>
            <person name="Wu H."/>
            <person name="Ma T."/>
            <person name="Liu J."/>
            <person name="Xi Z."/>
        </authorList>
    </citation>
    <scope>NUCLEOTIDE SEQUENCE [LARGE SCALE GENOMIC DNA]</scope>
    <source>
        <strain evidence="2">J267</strain>
        <tissue evidence="2">Leaf</tissue>
    </source>
</reference>